<dbReference type="EMBL" id="FRAP01000014">
    <property type="protein sequence ID" value="SHK92603.1"/>
    <property type="molecule type" value="Genomic_DNA"/>
</dbReference>
<gene>
    <name evidence="2" type="ORF">SAMN05443637_114151</name>
</gene>
<dbReference type="STRING" id="1848.SAMN05443637_114151"/>
<keyword evidence="1" id="KW-1133">Transmembrane helix</keyword>
<name>A0A1M6WFP8_PSETH</name>
<dbReference type="AlphaFoldDB" id="A0A1M6WFP8"/>
<evidence type="ECO:0000313" key="2">
    <source>
        <dbReference type="EMBL" id="SHK92603.1"/>
    </source>
</evidence>
<keyword evidence="1" id="KW-0812">Transmembrane</keyword>
<sequence>MLDVLLARQRGLLTRAQLIAAGVPAAHIDERVRTRAWQPVLPRTYLLRPGLGPDELRVRAAVLWAGPGAVLTGVAAAWWYGIVARPPTPVRVAAAHRRRPLRRREVVAEPGRPPEVLEIRGLRVTAPLVTLLDAAVELGPAGVLLLRDVQHIRAGQLGALWPRTG</sequence>
<dbReference type="RefSeq" id="WP_073458397.1">
    <property type="nucleotide sequence ID" value="NZ_CALGVN010000014.1"/>
</dbReference>
<dbReference type="Proteomes" id="UP000184363">
    <property type="component" value="Unassembled WGS sequence"/>
</dbReference>
<evidence type="ECO:0008006" key="4">
    <source>
        <dbReference type="Google" id="ProtNLM"/>
    </source>
</evidence>
<accession>A0A1M6WFP8</accession>
<organism evidence="2 3">
    <name type="scientific">Pseudonocardia thermophila</name>
    <dbReference type="NCBI Taxonomy" id="1848"/>
    <lineage>
        <taxon>Bacteria</taxon>
        <taxon>Bacillati</taxon>
        <taxon>Actinomycetota</taxon>
        <taxon>Actinomycetes</taxon>
        <taxon>Pseudonocardiales</taxon>
        <taxon>Pseudonocardiaceae</taxon>
        <taxon>Pseudonocardia</taxon>
    </lineage>
</organism>
<evidence type="ECO:0000256" key="1">
    <source>
        <dbReference type="SAM" id="Phobius"/>
    </source>
</evidence>
<reference evidence="2 3" key="1">
    <citation type="submission" date="2016-11" db="EMBL/GenBank/DDBJ databases">
        <authorList>
            <person name="Jaros S."/>
            <person name="Januszkiewicz K."/>
            <person name="Wedrychowicz H."/>
        </authorList>
    </citation>
    <scope>NUCLEOTIDE SEQUENCE [LARGE SCALE GENOMIC DNA]</scope>
    <source>
        <strain evidence="2 3">DSM 43832</strain>
    </source>
</reference>
<protein>
    <recommendedName>
        <fullName evidence="4">Transcriptional regulator, AbiEi antitoxin, Type IV TA system</fullName>
    </recommendedName>
</protein>
<feature type="transmembrane region" description="Helical" evidence="1">
    <location>
        <begin position="61"/>
        <end position="81"/>
    </location>
</feature>
<keyword evidence="3" id="KW-1185">Reference proteome</keyword>
<keyword evidence="1" id="KW-0472">Membrane</keyword>
<evidence type="ECO:0000313" key="3">
    <source>
        <dbReference type="Proteomes" id="UP000184363"/>
    </source>
</evidence>
<proteinExistence type="predicted"/>
<dbReference type="OrthoDB" id="3579769at2"/>